<dbReference type="AlphaFoldDB" id="A0A195FP43"/>
<keyword evidence="2" id="KW-0472">Membrane</keyword>
<sequence length="492" mass="55708">NRWRSAAGICTRTVTRENKSKREDDREIILGSGSVIGTCVRVVIVVVAGALAEAGCERKCREQPAIYGRIADCTHSDHSCVGRREKRTRVLLKKERELSRVAAMRGTCRGNARCVLRLVDRKAEVHGSRARARRLRWDRERRERERASVRGTGWQAERGGEGGPRGRERERERTEGKRERKREMEMTGRLTACAITRFELAKEKLVVRLFIPPLLLAYSADRDFSDRGATRSAYIRSGGIDVAYARSFAPIDTRLPYLTPVDGARFTIDMPEIQIPHQERGVEKHIGARHAICGLRFYSQSITFASASPSRAAESRNHVNDSDASPRQGRKGWRCVLPAIFPRLPRHHQRILLLHGGCLFVVPVSPSDRLFSGAIGKRTKEKIGFTWCGGNSTLRRRERRVPRTTRGIFTRLVEAFIDARGNSYELLQSAGIKSTEVTSNVARTQEEWRGLAKRSHSQLSQLVDLSRHSSAKGSRRFPRDNNGREQRKKWAA</sequence>
<evidence type="ECO:0000313" key="4">
    <source>
        <dbReference type="Proteomes" id="UP000078541"/>
    </source>
</evidence>
<feature type="non-terminal residue" evidence="3">
    <location>
        <position position="1"/>
    </location>
</feature>
<keyword evidence="4" id="KW-1185">Reference proteome</keyword>
<accession>A0A195FP43</accession>
<feature type="region of interest" description="Disordered" evidence="1">
    <location>
        <begin position="309"/>
        <end position="329"/>
    </location>
</feature>
<evidence type="ECO:0000256" key="2">
    <source>
        <dbReference type="SAM" id="Phobius"/>
    </source>
</evidence>
<feature type="compositionally biased region" description="Basic and acidic residues" evidence="1">
    <location>
        <begin position="158"/>
        <end position="184"/>
    </location>
</feature>
<organism evidence="3 4">
    <name type="scientific">Trachymyrmex septentrionalis</name>
    <dbReference type="NCBI Taxonomy" id="34720"/>
    <lineage>
        <taxon>Eukaryota</taxon>
        <taxon>Metazoa</taxon>
        <taxon>Ecdysozoa</taxon>
        <taxon>Arthropoda</taxon>
        <taxon>Hexapoda</taxon>
        <taxon>Insecta</taxon>
        <taxon>Pterygota</taxon>
        <taxon>Neoptera</taxon>
        <taxon>Endopterygota</taxon>
        <taxon>Hymenoptera</taxon>
        <taxon>Apocrita</taxon>
        <taxon>Aculeata</taxon>
        <taxon>Formicoidea</taxon>
        <taxon>Formicidae</taxon>
        <taxon>Myrmicinae</taxon>
        <taxon>Trachymyrmex</taxon>
    </lineage>
</organism>
<protein>
    <submittedName>
        <fullName evidence="3">Uncharacterized protein</fullName>
    </submittedName>
</protein>
<feature type="region of interest" description="Disordered" evidence="1">
    <location>
        <begin position="466"/>
        <end position="492"/>
    </location>
</feature>
<proteinExistence type="predicted"/>
<evidence type="ECO:0000313" key="3">
    <source>
        <dbReference type="EMBL" id="KYN42181.1"/>
    </source>
</evidence>
<evidence type="ECO:0000256" key="1">
    <source>
        <dbReference type="SAM" id="MobiDB-lite"/>
    </source>
</evidence>
<dbReference type="Proteomes" id="UP000078541">
    <property type="component" value="Unassembled WGS sequence"/>
</dbReference>
<reference evidence="3 4" key="1">
    <citation type="submission" date="2016-03" db="EMBL/GenBank/DDBJ databases">
        <title>Trachymyrmex septentrionalis WGS genome.</title>
        <authorList>
            <person name="Nygaard S."/>
            <person name="Hu H."/>
            <person name="Boomsma J."/>
            <person name="Zhang G."/>
        </authorList>
    </citation>
    <scope>NUCLEOTIDE SEQUENCE [LARGE SCALE GENOMIC DNA]</scope>
    <source>
        <strain evidence="3">Tsep2-gDNA-1</strain>
        <tissue evidence="3">Whole body</tissue>
    </source>
</reference>
<feature type="region of interest" description="Disordered" evidence="1">
    <location>
        <begin position="148"/>
        <end position="184"/>
    </location>
</feature>
<dbReference type="EMBL" id="KQ981382">
    <property type="protein sequence ID" value="KYN42181.1"/>
    <property type="molecule type" value="Genomic_DNA"/>
</dbReference>
<name>A0A195FP43_9HYME</name>
<keyword evidence="2" id="KW-0812">Transmembrane</keyword>
<gene>
    <name evidence="3" type="ORF">ALC56_03319</name>
</gene>
<feature type="transmembrane region" description="Helical" evidence="2">
    <location>
        <begin position="28"/>
        <end position="52"/>
    </location>
</feature>
<keyword evidence="2" id="KW-1133">Transmembrane helix</keyword>